<evidence type="ECO:0000256" key="10">
    <source>
        <dbReference type="SAM" id="MobiDB-lite"/>
    </source>
</evidence>
<feature type="region of interest" description="Disordered" evidence="10">
    <location>
        <begin position="1"/>
        <end position="171"/>
    </location>
</feature>
<evidence type="ECO:0000256" key="8">
    <source>
        <dbReference type="ARBA" id="ARBA00067962"/>
    </source>
</evidence>
<evidence type="ECO:0000256" key="9">
    <source>
        <dbReference type="ARBA" id="ARBA00080852"/>
    </source>
</evidence>
<dbReference type="Gene3D" id="1.25.40.10">
    <property type="entry name" value="Tetratricopeptide repeat domain"/>
    <property type="match status" value="2"/>
</dbReference>
<name>A0ABD0YAH9_9HEMI</name>
<comment type="caution">
    <text evidence="11">The sequence shown here is derived from an EMBL/GenBank/DDBJ whole genome shotgun (WGS) entry which is preliminary data.</text>
</comment>
<dbReference type="EMBL" id="JBFDAA010000018">
    <property type="protein sequence ID" value="KAL1116013.1"/>
    <property type="molecule type" value="Genomic_DNA"/>
</dbReference>
<dbReference type="AlphaFoldDB" id="A0ABD0YAH9"/>
<feature type="compositionally biased region" description="Basic and acidic residues" evidence="10">
    <location>
        <begin position="61"/>
        <end position="79"/>
    </location>
</feature>
<evidence type="ECO:0000256" key="1">
    <source>
        <dbReference type="ARBA" id="ARBA00003777"/>
    </source>
</evidence>
<gene>
    <name evidence="11" type="ORF">AAG570_005508</name>
</gene>
<evidence type="ECO:0000256" key="3">
    <source>
        <dbReference type="ARBA" id="ARBA00022664"/>
    </source>
</evidence>
<evidence type="ECO:0000313" key="12">
    <source>
        <dbReference type="Proteomes" id="UP001558652"/>
    </source>
</evidence>
<feature type="region of interest" description="Disordered" evidence="10">
    <location>
        <begin position="374"/>
        <end position="405"/>
    </location>
</feature>
<keyword evidence="3" id="KW-0507">mRNA processing</keyword>
<evidence type="ECO:0000313" key="11">
    <source>
        <dbReference type="EMBL" id="KAL1116013.1"/>
    </source>
</evidence>
<comment type="function">
    <text evidence="1">Involved in pre-mRNA splicing.</text>
</comment>
<sequence length="805" mass="92837">METEHDPNTSNSVNSGDHVVSRHNAALGEKTDKYDIESPTQSEDDDKAHESALEEVSDDNDAQRKDGPEYEDKLEHDTEMVSEDELPPEGSKVPLDTEAVSDEELPGSATDMLETEAVSEDELPPEAKKKRVNHQMSDEKCEGGKQQDRSPSKNDGTSPPAKRKAADAKLQAKGKTLPELEKYWKVVKEDASDFTGWTYLLQYVDQENDVEAAREAYDTFLSHYPYCYGYWRKYADYEKRKGDRSKCEEVFERGLKAIPLSVDLWIHYLNYCKATYKDDEDHLRKQFERALETCGLEFRSDRLWESYIKWENEAKNVQNVCTIYDRLIATPTQGYTGHFENFQDFVMSNQPNKILTVDEFLTIRAEILQKLKQKTTQDMSSTAPTSSAPPGDESDEETEKSTSIADEETTLMREKIIAIRKKVFKSTVSCVLSRWNYEEGIKRPYFHVKPLERCQLNNWKDYLDYEVEQGDQQRTITLFERCLIACALYDEFWVKFVRYLESLPGDNTEKIRDVYQRACTIHHPKKPVLSLNWAIFEEGLGNIDGARKVLIRLEKEVPNLIHVASCRINLERRSGNLEEASRLYEHYISSAKNKAVSNTLSIKYARFCSKVLNDPDQGIEVLKRAIDRDKDNARLYLQVLDLILMKPQTDEAEFISVIDQFLERDSVELDFKVSFCQRKVEFLEDFGTDMKAVQEATSEYLAFLKQLKTRKRKQHEAEKAKQEDANKKKDSHGTNGQSAVQTMPPSGNSTSYSNSQSYNQSSYSQPPFNQYGQSDQNYNNYQNWGYSQPGYGNYNQGWGGYNYYS</sequence>
<feature type="compositionally biased region" description="Low complexity" evidence="10">
    <location>
        <begin position="744"/>
        <end position="766"/>
    </location>
</feature>
<feature type="compositionally biased region" description="Polar residues" evidence="10">
    <location>
        <begin position="767"/>
        <end position="776"/>
    </location>
</feature>
<dbReference type="GO" id="GO:0005634">
    <property type="term" value="C:nucleus"/>
    <property type="evidence" value="ECO:0007669"/>
    <property type="project" value="UniProtKB-SubCell"/>
</dbReference>
<evidence type="ECO:0000256" key="4">
    <source>
        <dbReference type="ARBA" id="ARBA00022737"/>
    </source>
</evidence>
<evidence type="ECO:0000256" key="2">
    <source>
        <dbReference type="ARBA" id="ARBA00004123"/>
    </source>
</evidence>
<keyword evidence="4" id="KW-0677">Repeat</keyword>
<dbReference type="SUPFAM" id="SSF48452">
    <property type="entry name" value="TPR-like"/>
    <property type="match status" value="2"/>
</dbReference>
<proteinExistence type="inferred from homology"/>
<evidence type="ECO:0000256" key="6">
    <source>
        <dbReference type="ARBA" id="ARBA00023242"/>
    </source>
</evidence>
<dbReference type="GO" id="GO:0008380">
    <property type="term" value="P:RNA splicing"/>
    <property type="evidence" value="ECO:0007669"/>
    <property type="project" value="UniProtKB-KW"/>
</dbReference>
<keyword evidence="5" id="KW-0508">mRNA splicing</keyword>
<dbReference type="Pfam" id="PF23241">
    <property type="entry name" value="HAT_PRP39_C"/>
    <property type="match status" value="1"/>
</dbReference>
<dbReference type="SMART" id="SM00386">
    <property type="entry name" value="HAT"/>
    <property type="match status" value="7"/>
</dbReference>
<feature type="compositionally biased region" description="Basic and acidic residues" evidence="10">
    <location>
        <begin position="136"/>
        <end position="152"/>
    </location>
</feature>
<evidence type="ECO:0000256" key="7">
    <source>
        <dbReference type="ARBA" id="ARBA00038019"/>
    </source>
</evidence>
<dbReference type="GO" id="GO:0006397">
    <property type="term" value="P:mRNA processing"/>
    <property type="evidence" value="ECO:0007669"/>
    <property type="project" value="UniProtKB-KW"/>
</dbReference>
<dbReference type="FunFam" id="1.25.40.10:FF:000063">
    <property type="entry name" value="Pre-mRNA processing factor 39"/>
    <property type="match status" value="1"/>
</dbReference>
<dbReference type="PANTHER" id="PTHR17204:SF5">
    <property type="entry name" value="PRE-MRNA-PROCESSING FACTOR 39"/>
    <property type="match status" value="1"/>
</dbReference>
<protein>
    <recommendedName>
        <fullName evidence="8">Pre-mRNA-processing factor 39</fullName>
    </recommendedName>
    <alternativeName>
        <fullName evidence="9">PRP39 homolog</fullName>
    </alternativeName>
</protein>
<evidence type="ECO:0000256" key="5">
    <source>
        <dbReference type="ARBA" id="ARBA00023187"/>
    </source>
</evidence>
<feature type="compositionally biased region" description="Basic and acidic residues" evidence="10">
    <location>
        <begin position="715"/>
        <end position="732"/>
    </location>
</feature>
<dbReference type="InterPro" id="IPR011990">
    <property type="entry name" value="TPR-like_helical_dom_sf"/>
</dbReference>
<feature type="region of interest" description="Disordered" evidence="10">
    <location>
        <begin position="712"/>
        <end position="776"/>
    </location>
</feature>
<accession>A0ABD0YAH9</accession>
<dbReference type="FunFam" id="1.25.40.10:FF:000091">
    <property type="entry name" value="Pre-mRNA-processing factor 39"/>
    <property type="match status" value="1"/>
</dbReference>
<reference evidence="11 12" key="1">
    <citation type="submission" date="2024-07" db="EMBL/GenBank/DDBJ databases">
        <title>Chromosome-level genome assembly of the water stick insect Ranatra chinensis (Heteroptera: Nepidae).</title>
        <authorList>
            <person name="Liu X."/>
        </authorList>
    </citation>
    <scope>NUCLEOTIDE SEQUENCE [LARGE SCALE GENOMIC DNA]</scope>
    <source>
        <strain evidence="11">Cailab_2021Rc</strain>
        <tissue evidence="11">Muscle</tissue>
    </source>
</reference>
<dbReference type="PANTHER" id="PTHR17204">
    <property type="entry name" value="PRE-MRNA PROCESSING PROTEIN PRP39-RELATED"/>
    <property type="match status" value="1"/>
</dbReference>
<comment type="similarity">
    <text evidence="7">Belongs to the PRP39 family.</text>
</comment>
<feature type="compositionally biased region" description="Low complexity" evidence="10">
    <location>
        <begin position="380"/>
        <end position="390"/>
    </location>
</feature>
<dbReference type="InterPro" id="IPR059164">
    <property type="entry name" value="HAT_PRP39_C"/>
</dbReference>
<feature type="compositionally biased region" description="Acidic residues" evidence="10">
    <location>
        <begin position="113"/>
        <end position="124"/>
    </location>
</feature>
<dbReference type="Pfam" id="PF23240">
    <property type="entry name" value="HAT_PRP39_N"/>
    <property type="match status" value="1"/>
</dbReference>
<organism evidence="11 12">
    <name type="scientific">Ranatra chinensis</name>
    <dbReference type="NCBI Taxonomy" id="642074"/>
    <lineage>
        <taxon>Eukaryota</taxon>
        <taxon>Metazoa</taxon>
        <taxon>Ecdysozoa</taxon>
        <taxon>Arthropoda</taxon>
        <taxon>Hexapoda</taxon>
        <taxon>Insecta</taxon>
        <taxon>Pterygota</taxon>
        <taxon>Neoptera</taxon>
        <taxon>Paraneoptera</taxon>
        <taxon>Hemiptera</taxon>
        <taxon>Heteroptera</taxon>
        <taxon>Panheteroptera</taxon>
        <taxon>Nepomorpha</taxon>
        <taxon>Nepidae</taxon>
        <taxon>Ranatrinae</taxon>
        <taxon>Ranatra</taxon>
    </lineage>
</organism>
<comment type="subcellular location">
    <subcellularLocation>
        <location evidence="2">Nucleus</location>
    </subcellularLocation>
</comment>
<dbReference type="InterPro" id="IPR003107">
    <property type="entry name" value="HAT"/>
</dbReference>
<feature type="compositionally biased region" description="Polar residues" evidence="10">
    <location>
        <begin position="733"/>
        <end position="743"/>
    </location>
</feature>
<dbReference type="Proteomes" id="UP001558652">
    <property type="component" value="Unassembled WGS sequence"/>
</dbReference>
<keyword evidence="12" id="KW-1185">Reference proteome</keyword>
<keyword evidence="6" id="KW-0539">Nucleus</keyword>